<keyword evidence="11" id="KW-1185">Reference proteome</keyword>
<dbReference type="EMBL" id="FOGT01000024">
    <property type="protein sequence ID" value="SES40991.1"/>
    <property type="molecule type" value="Genomic_DNA"/>
</dbReference>
<dbReference type="Gene3D" id="3.30.70.560">
    <property type="entry name" value="7,8-Dihydro-6-hydroxymethylpterin-pyrophosphokinase HPPK"/>
    <property type="match status" value="1"/>
</dbReference>
<evidence type="ECO:0000256" key="4">
    <source>
        <dbReference type="ARBA" id="ARBA00022679"/>
    </source>
</evidence>
<dbReference type="PANTHER" id="PTHR43071:SF1">
    <property type="entry name" value="2-AMINO-4-HYDROXY-6-HYDROXYMETHYLDIHYDROPTERIDINE PYROPHOSPHOKINASE"/>
    <property type="match status" value="1"/>
</dbReference>
<dbReference type="InterPro" id="IPR035907">
    <property type="entry name" value="Hppk_sf"/>
</dbReference>
<evidence type="ECO:0000259" key="9">
    <source>
        <dbReference type="PROSITE" id="PS00794"/>
    </source>
</evidence>
<dbReference type="CDD" id="cd00483">
    <property type="entry name" value="HPPK"/>
    <property type="match status" value="1"/>
</dbReference>
<gene>
    <name evidence="10" type="ORF">SAMN05518684_12455</name>
</gene>
<name>A0A1H9X4N1_9BACI</name>
<accession>A0A1H9X4N1</accession>
<evidence type="ECO:0000256" key="2">
    <source>
        <dbReference type="ARBA" id="ARBA00005051"/>
    </source>
</evidence>
<protein>
    <recommendedName>
        <fullName evidence="3">2-amino-4-hydroxy-6-hydroxymethyldihydropteridine diphosphokinase</fullName>
        <ecNumber evidence="3">2.7.6.3</ecNumber>
    </recommendedName>
</protein>
<keyword evidence="6 10" id="KW-0418">Kinase</keyword>
<evidence type="ECO:0000256" key="6">
    <source>
        <dbReference type="ARBA" id="ARBA00022777"/>
    </source>
</evidence>
<dbReference type="UniPathway" id="UPA00077">
    <property type="reaction ID" value="UER00155"/>
</dbReference>
<dbReference type="GO" id="GO:0016301">
    <property type="term" value="F:kinase activity"/>
    <property type="evidence" value="ECO:0007669"/>
    <property type="project" value="UniProtKB-KW"/>
</dbReference>
<keyword evidence="5" id="KW-0547">Nucleotide-binding</keyword>
<keyword evidence="7" id="KW-0067">ATP-binding</keyword>
<dbReference type="AlphaFoldDB" id="A0A1H9X4N1"/>
<reference evidence="11" key="1">
    <citation type="submission" date="2016-10" db="EMBL/GenBank/DDBJ databases">
        <authorList>
            <person name="Varghese N."/>
            <person name="Submissions S."/>
        </authorList>
    </citation>
    <scope>NUCLEOTIDE SEQUENCE [LARGE SCALE GENOMIC DNA]</scope>
    <source>
        <strain evidence="11">S9</strain>
    </source>
</reference>
<feature type="domain" description="7,8-dihydro-6-hydroxymethylpterin-pyrophosphokinase" evidence="9">
    <location>
        <begin position="94"/>
        <end position="105"/>
    </location>
</feature>
<dbReference type="GO" id="GO:0046654">
    <property type="term" value="P:tetrahydrofolate biosynthetic process"/>
    <property type="evidence" value="ECO:0007669"/>
    <property type="project" value="UniProtKB-UniPathway"/>
</dbReference>
<dbReference type="NCBIfam" id="TIGR01498">
    <property type="entry name" value="folK"/>
    <property type="match status" value="1"/>
</dbReference>
<dbReference type="GO" id="GO:0003848">
    <property type="term" value="F:2-amino-4-hydroxy-6-hydroxymethyldihydropteridine diphosphokinase activity"/>
    <property type="evidence" value="ECO:0007669"/>
    <property type="project" value="UniProtKB-EC"/>
</dbReference>
<proteinExistence type="predicted"/>
<dbReference type="PROSITE" id="PS00794">
    <property type="entry name" value="HPPK"/>
    <property type="match status" value="1"/>
</dbReference>
<dbReference type="GO" id="GO:0005524">
    <property type="term" value="F:ATP binding"/>
    <property type="evidence" value="ECO:0007669"/>
    <property type="project" value="UniProtKB-KW"/>
</dbReference>
<dbReference type="RefSeq" id="WP_093055874.1">
    <property type="nucleotide sequence ID" value="NZ_FOGT01000024.1"/>
</dbReference>
<evidence type="ECO:0000313" key="10">
    <source>
        <dbReference type="EMBL" id="SES40991.1"/>
    </source>
</evidence>
<evidence type="ECO:0000256" key="8">
    <source>
        <dbReference type="ARBA" id="ARBA00022909"/>
    </source>
</evidence>
<dbReference type="InterPro" id="IPR000550">
    <property type="entry name" value="Hppk"/>
</dbReference>
<dbReference type="SUPFAM" id="SSF55083">
    <property type="entry name" value="6-hydroxymethyl-7,8-dihydropterin pyrophosphokinase, HPPK"/>
    <property type="match status" value="1"/>
</dbReference>
<keyword evidence="4" id="KW-0808">Transferase</keyword>
<evidence type="ECO:0000313" key="11">
    <source>
        <dbReference type="Proteomes" id="UP000198571"/>
    </source>
</evidence>
<evidence type="ECO:0000256" key="3">
    <source>
        <dbReference type="ARBA" id="ARBA00013253"/>
    </source>
</evidence>
<dbReference type="GO" id="GO:0046656">
    <property type="term" value="P:folic acid biosynthetic process"/>
    <property type="evidence" value="ECO:0007669"/>
    <property type="project" value="UniProtKB-KW"/>
</dbReference>
<comment type="pathway">
    <text evidence="2">Cofactor biosynthesis; tetrahydrofolate biosynthesis; 2-amino-4-hydroxy-6-hydroxymethyl-7,8-dihydropteridine diphosphate from 7,8-dihydroneopterin triphosphate: step 4/4.</text>
</comment>
<dbReference type="OrthoDB" id="9808041at2"/>
<dbReference type="Proteomes" id="UP000198571">
    <property type="component" value="Unassembled WGS sequence"/>
</dbReference>
<keyword evidence="8" id="KW-0289">Folate biosynthesis</keyword>
<comment type="catalytic activity">
    <reaction evidence="1">
        <text>6-hydroxymethyl-7,8-dihydropterin + ATP = (7,8-dihydropterin-6-yl)methyl diphosphate + AMP + H(+)</text>
        <dbReference type="Rhea" id="RHEA:11412"/>
        <dbReference type="ChEBI" id="CHEBI:15378"/>
        <dbReference type="ChEBI" id="CHEBI:30616"/>
        <dbReference type="ChEBI" id="CHEBI:44841"/>
        <dbReference type="ChEBI" id="CHEBI:72950"/>
        <dbReference type="ChEBI" id="CHEBI:456215"/>
        <dbReference type="EC" id="2.7.6.3"/>
    </reaction>
</comment>
<evidence type="ECO:0000256" key="1">
    <source>
        <dbReference type="ARBA" id="ARBA00000198"/>
    </source>
</evidence>
<dbReference type="Pfam" id="PF01288">
    <property type="entry name" value="HPPK"/>
    <property type="match status" value="1"/>
</dbReference>
<dbReference type="PANTHER" id="PTHR43071">
    <property type="entry name" value="2-AMINO-4-HYDROXY-6-HYDROXYMETHYLDIHYDROPTERIDINE PYROPHOSPHOKINASE"/>
    <property type="match status" value="1"/>
</dbReference>
<evidence type="ECO:0000256" key="5">
    <source>
        <dbReference type="ARBA" id="ARBA00022741"/>
    </source>
</evidence>
<dbReference type="STRING" id="1601833.SAMN05518684_12455"/>
<organism evidence="10 11">
    <name type="scientific">Salipaludibacillus aurantiacus</name>
    <dbReference type="NCBI Taxonomy" id="1601833"/>
    <lineage>
        <taxon>Bacteria</taxon>
        <taxon>Bacillati</taxon>
        <taxon>Bacillota</taxon>
        <taxon>Bacilli</taxon>
        <taxon>Bacillales</taxon>
        <taxon>Bacillaceae</taxon>
    </lineage>
</organism>
<dbReference type="EC" id="2.7.6.3" evidence="3"/>
<evidence type="ECO:0000256" key="7">
    <source>
        <dbReference type="ARBA" id="ARBA00022840"/>
    </source>
</evidence>
<sequence length="179" mass="20177">MSTGDKHNTVYIALGSNQGERDNYLAEAVQQLSENPEVEMLKVSSIYETAPVGVKDQPSFLNMAVKIATSMPPLQLLDLTQEIEQAGGRKRKEKWGPRTIDLDILLYNNENIELETLQIPHPRMFERGFVLIPLQEIEPYLRFGNGRTIDDYTGQLTGKEGVRKWKSSYGGEGFGRSES</sequence>